<dbReference type="CDD" id="cd16326">
    <property type="entry name" value="LolB"/>
    <property type="match status" value="1"/>
</dbReference>
<evidence type="ECO:0000256" key="6">
    <source>
        <dbReference type="ARBA" id="ARBA00022729"/>
    </source>
</evidence>
<comment type="function">
    <text evidence="13">Plays a critical role in the incorporation of lipoproteins in the outer membrane after they are released by the LolA protein.</text>
</comment>
<comment type="subunit">
    <text evidence="3 13">Monomer.</text>
</comment>
<evidence type="ECO:0000256" key="11">
    <source>
        <dbReference type="ARBA" id="ARBA00023237"/>
    </source>
</evidence>
<dbReference type="Pfam" id="PF03550">
    <property type="entry name" value="LolB"/>
    <property type="match status" value="1"/>
</dbReference>
<evidence type="ECO:0000256" key="1">
    <source>
        <dbReference type="ARBA" id="ARBA00004459"/>
    </source>
</evidence>
<evidence type="ECO:0000256" key="3">
    <source>
        <dbReference type="ARBA" id="ARBA00011245"/>
    </source>
</evidence>
<dbReference type="AlphaFoldDB" id="A0A4S4AV04"/>
<evidence type="ECO:0000256" key="12">
    <source>
        <dbReference type="ARBA" id="ARBA00023288"/>
    </source>
</evidence>
<dbReference type="HAMAP" id="MF_00233">
    <property type="entry name" value="LolB"/>
    <property type="match status" value="1"/>
</dbReference>
<evidence type="ECO:0000256" key="2">
    <source>
        <dbReference type="ARBA" id="ARBA00009696"/>
    </source>
</evidence>
<keyword evidence="9 13" id="KW-0564">Palmitate</keyword>
<evidence type="ECO:0000256" key="10">
    <source>
        <dbReference type="ARBA" id="ARBA00023186"/>
    </source>
</evidence>
<dbReference type="SUPFAM" id="SSF89392">
    <property type="entry name" value="Prokaryotic lipoproteins and lipoprotein localization factors"/>
    <property type="match status" value="1"/>
</dbReference>
<keyword evidence="11 13" id="KW-0998">Cell outer membrane</keyword>
<dbReference type="EMBL" id="SSOC01000005">
    <property type="protein sequence ID" value="THF63796.1"/>
    <property type="molecule type" value="Genomic_DNA"/>
</dbReference>
<sequence>MPAAFLRTRLRAPLALLGCALLVGCAAPGLRPASETPHALRSVAASFELEGRLSATDGTRAANGRLAWHHEAHNDRWTVYSPLGQIVAQLDRDAAGARLTTADGRRFDAPSADALLPDLLGVQAPVDHLPAWVQAVPSDRAEIRQRDALGRPALVIDAGWRIEYPEYASAAPDAAPRRIDLSRGDARLRLIIDQWTPAP</sequence>
<evidence type="ECO:0000256" key="9">
    <source>
        <dbReference type="ARBA" id="ARBA00023139"/>
    </source>
</evidence>
<feature type="signal peptide" evidence="14">
    <location>
        <begin position="1"/>
        <end position="26"/>
    </location>
</feature>
<evidence type="ECO:0000256" key="4">
    <source>
        <dbReference type="ARBA" id="ARBA00016202"/>
    </source>
</evidence>
<dbReference type="RefSeq" id="WP_136348957.1">
    <property type="nucleotide sequence ID" value="NZ_SSOC01000005.1"/>
</dbReference>
<dbReference type="InterPro" id="IPR029046">
    <property type="entry name" value="LolA/LolB/LppX"/>
</dbReference>
<dbReference type="GO" id="GO:0044874">
    <property type="term" value="P:lipoprotein localization to outer membrane"/>
    <property type="evidence" value="ECO:0007669"/>
    <property type="project" value="UniProtKB-UniRule"/>
</dbReference>
<dbReference type="NCBIfam" id="TIGR00548">
    <property type="entry name" value="lolB"/>
    <property type="match status" value="1"/>
</dbReference>
<feature type="chain" id="PRO_5020233514" description="Outer-membrane lipoprotein LolB" evidence="14">
    <location>
        <begin position="27"/>
        <end position="199"/>
    </location>
</feature>
<protein>
    <recommendedName>
        <fullName evidence="4 13">Outer-membrane lipoprotein LolB</fullName>
    </recommendedName>
</protein>
<keyword evidence="12 13" id="KW-0449">Lipoprotein</keyword>
<accession>A0A4S4AV04</accession>
<dbReference type="OrthoDB" id="9797618at2"/>
<name>A0A4S4AV04_9RHOO</name>
<dbReference type="Proteomes" id="UP000308430">
    <property type="component" value="Unassembled WGS sequence"/>
</dbReference>
<dbReference type="GO" id="GO:0009279">
    <property type="term" value="C:cell outer membrane"/>
    <property type="evidence" value="ECO:0007669"/>
    <property type="project" value="UniProtKB-SubCell"/>
</dbReference>
<dbReference type="Gene3D" id="2.50.20.10">
    <property type="entry name" value="Lipoprotein localisation LolA/LolB/LppX"/>
    <property type="match status" value="1"/>
</dbReference>
<organism evidence="15 16">
    <name type="scientific">Pseudothauera nasutitermitis</name>
    <dbReference type="NCBI Taxonomy" id="2565930"/>
    <lineage>
        <taxon>Bacteria</taxon>
        <taxon>Pseudomonadati</taxon>
        <taxon>Pseudomonadota</taxon>
        <taxon>Betaproteobacteria</taxon>
        <taxon>Rhodocyclales</taxon>
        <taxon>Zoogloeaceae</taxon>
        <taxon>Pseudothauera</taxon>
    </lineage>
</organism>
<evidence type="ECO:0000313" key="16">
    <source>
        <dbReference type="Proteomes" id="UP000308430"/>
    </source>
</evidence>
<keyword evidence="7 13" id="KW-0653">Protein transport</keyword>
<gene>
    <name evidence="13 15" type="primary">lolB</name>
    <name evidence="15" type="ORF">E6C76_14515</name>
</gene>
<keyword evidence="5 13" id="KW-0813">Transport</keyword>
<proteinExistence type="inferred from homology"/>
<evidence type="ECO:0000313" key="15">
    <source>
        <dbReference type="EMBL" id="THF63796.1"/>
    </source>
</evidence>
<dbReference type="GO" id="GO:0015031">
    <property type="term" value="P:protein transport"/>
    <property type="evidence" value="ECO:0007669"/>
    <property type="project" value="UniProtKB-KW"/>
</dbReference>
<dbReference type="InterPro" id="IPR004565">
    <property type="entry name" value="OM_lipoprot_LolB"/>
</dbReference>
<keyword evidence="8 13" id="KW-0472">Membrane</keyword>
<keyword evidence="10 13" id="KW-0143">Chaperone</keyword>
<comment type="subcellular location">
    <subcellularLocation>
        <location evidence="1 13">Cell outer membrane</location>
        <topology evidence="1 13">Lipid-anchor</topology>
    </subcellularLocation>
</comment>
<reference evidence="15 16" key="1">
    <citation type="submission" date="2019-04" db="EMBL/GenBank/DDBJ databases">
        <title>Azoarcus nasutitermitis sp. nov. isolated from termite nest.</title>
        <authorList>
            <person name="Lin S.-Y."/>
            <person name="Hameed A."/>
            <person name="Hsu Y.-H."/>
            <person name="Young C.-C."/>
        </authorList>
    </citation>
    <scope>NUCLEOTIDE SEQUENCE [LARGE SCALE GENOMIC DNA]</scope>
    <source>
        <strain evidence="15 16">CC-YHH838</strain>
    </source>
</reference>
<keyword evidence="6 13" id="KW-0732">Signal</keyword>
<evidence type="ECO:0000256" key="8">
    <source>
        <dbReference type="ARBA" id="ARBA00023136"/>
    </source>
</evidence>
<evidence type="ECO:0000256" key="5">
    <source>
        <dbReference type="ARBA" id="ARBA00022448"/>
    </source>
</evidence>
<evidence type="ECO:0000256" key="14">
    <source>
        <dbReference type="SAM" id="SignalP"/>
    </source>
</evidence>
<comment type="caution">
    <text evidence="15">The sequence shown here is derived from an EMBL/GenBank/DDBJ whole genome shotgun (WGS) entry which is preliminary data.</text>
</comment>
<evidence type="ECO:0000256" key="13">
    <source>
        <dbReference type="HAMAP-Rule" id="MF_00233"/>
    </source>
</evidence>
<evidence type="ECO:0000256" key="7">
    <source>
        <dbReference type="ARBA" id="ARBA00022927"/>
    </source>
</evidence>
<comment type="similarity">
    <text evidence="2 13">Belongs to the LolB family.</text>
</comment>
<dbReference type="PROSITE" id="PS51257">
    <property type="entry name" value="PROKAR_LIPOPROTEIN"/>
    <property type="match status" value="1"/>
</dbReference>
<keyword evidence="16" id="KW-1185">Reference proteome</keyword>